<evidence type="ECO:0000313" key="2">
    <source>
        <dbReference type="EMBL" id="GMI37276.1"/>
    </source>
</evidence>
<dbReference type="Proteomes" id="UP001165060">
    <property type="component" value="Unassembled WGS sequence"/>
</dbReference>
<feature type="compositionally biased region" description="Polar residues" evidence="1">
    <location>
        <begin position="79"/>
        <end position="88"/>
    </location>
</feature>
<protein>
    <submittedName>
        <fullName evidence="2">Uncharacterized protein</fullName>
    </submittedName>
</protein>
<accession>A0ABQ6N0W8</accession>
<gene>
    <name evidence="2" type="ORF">TeGR_g11346</name>
</gene>
<dbReference type="EMBL" id="BRYB01003471">
    <property type="protein sequence ID" value="GMI37276.1"/>
    <property type="molecule type" value="Genomic_DNA"/>
</dbReference>
<sequence>MLADILSGSGSLSLAGLEAQLSSITAAQAAPAPASSRGFALEDEPSDDLLSPGAFSLASLSSVSSATSAGVAKPPPLPASSNLSDSTSDAWARSLSAFGALAEDFLAADAGKKNAHLAGEGMVGDLGLDEFEGEEYDAGESMLPAADIPKAPQSKKAPPPGMNIGKAKKKKDKSPKHEPKQAPAPPPAAPPALPPAQPAPVPNPFPPAAPPPAQPAAPAQPPAGAAAPPPGPAWQRGAPGPPQGGVQQMNP</sequence>
<feature type="region of interest" description="Disordered" evidence="1">
    <location>
        <begin position="133"/>
        <end position="251"/>
    </location>
</feature>
<feature type="compositionally biased region" description="Pro residues" evidence="1">
    <location>
        <begin position="182"/>
        <end position="232"/>
    </location>
</feature>
<comment type="caution">
    <text evidence="2">The sequence shown here is derived from an EMBL/GenBank/DDBJ whole genome shotgun (WGS) entry which is preliminary data.</text>
</comment>
<dbReference type="PRINTS" id="PR01217">
    <property type="entry name" value="PRICHEXTENSN"/>
</dbReference>
<feature type="region of interest" description="Disordered" evidence="1">
    <location>
        <begin position="67"/>
        <end position="88"/>
    </location>
</feature>
<feature type="non-terminal residue" evidence="2">
    <location>
        <position position="251"/>
    </location>
</feature>
<reference evidence="2 3" key="1">
    <citation type="journal article" date="2023" name="Commun. Biol.">
        <title>Genome analysis of Parmales, the sister group of diatoms, reveals the evolutionary specialization of diatoms from phago-mixotrophs to photoautotrophs.</title>
        <authorList>
            <person name="Ban H."/>
            <person name="Sato S."/>
            <person name="Yoshikawa S."/>
            <person name="Yamada K."/>
            <person name="Nakamura Y."/>
            <person name="Ichinomiya M."/>
            <person name="Sato N."/>
            <person name="Blanc-Mathieu R."/>
            <person name="Endo H."/>
            <person name="Kuwata A."/>
            <person name="Ogata H."/>
        </authorList>
    </citation>
    <scope>NUCLEOTIDE SEQUENCE [LARGE SCALE GENOMIC DNA]</scope>
</reference>
<evidence type="ECO:0000313" key="3">
    <source>
        <dbReference type="Proteomes" id="UP001165060"/>
    </source>
</evidence>
<proteinExistence type="predicted"/>
<organism evidence="2 3">
    <name type="scientific">Tetraparma gracilis</name>
    <dbReference type="NCBI Taxonomy" id="2962635"/>
    <lineage>
        <taxon>Eukaryota</taxon>
        <taxon>Sar</taxon>
        <taxon>Stramenopiles</taxon>
        <taxon>Ochrophyta</taxon>
        <taxon>Bolidophyceae</taxon>
        <taxon>Parmales</taxon>
        <taxon>Triparmaceae</taxon>
        <taxon>Tetraparma</taxon>
    </lineage>
</organism>
<name>A0ABQ6N0W8_9STRA</name>
<keyword evidence="3" id="KW-1185">Reference proteome</keyword>
<evidence type="ECO:0000256" key="1">
    <source>
        <dbReference type="SAM" id="MobiDB-lite"/>
    </source>
</evidence>